<dbReference type="GO" id="GO:0005737">
    <property type="term" value="C:cytoplasm"/>
    <property type="evidence" value="ECO:0007669"/>
    <property type="project" value="InterPro"/>
</dbReference>
<reference evidence="2" key="1">
    <citation type="journal article" date="2017" name="Genome Announc.">
        <title>Twelve Complete Reference Genomes of Clinical Isolates in the Capnocytophaga Genus.</title>
        <authorList>
            <person name="Villarma A."/>
            <person name="Gulvik C.A."/>
            <person name="Rowe L.A."/>
            <person name="Sheth M."/>
            <person name="Juieng P."/>
            <person name="Nicholson A.C."/>
            <person name="Loparev V.N."/>
            <person name="McQuiston J.R."/>
        </authorList>
    </citation>
    <scope>NUCLEOTIDE SEQUENCE</scope>
    <source>
        <strain evidence="2">H1496</strain>
    </source>
</reference>
<dbReference type="KEGG" id="cgh:CGC50_02845"/>
<dbReference type="GO" id="GO:0005524">
    <property type="term" value="F:ATP binding"/>
    <property type="evidence" value="ECO:0007669"/>
    <property type="project" value="InterPro"/>
</dbReference>
<dbReference type="OrthoDB" id="893030at2"/>
<dbReference type="GeneID" id="84807496"/>
<evidence type="ECO:0000313" key="3">
    <source>
        <dbReference type="EMBL" id="MEB3040344.1"/>
    </source>
</evidence>
<reference evidence="3 5" key="3">
    <citation type="submission" date="2023-12" db="EMBL/GenBank/DDBJ databases">
        <title>Genomic sequences of Capnocytophaga and Parvimonas strains.</title>
        <authorList>
            <person name="Watt R.M."/>
            <person name="Wang M."/>
            <person name="Yang T."/>
            <person name="Tong W.M."/>
        </authorList>
    </citation>
    <scope>NUCLEOTIDE SEQUENCE [LARGE SCALE GENOMIC DNA]</scope>
    <source>
        <strain evidence="3 5">CCUG 13156</strain>
    </source>
</reference>
<dbReference type="PANTHER" id="PTHR43415">
    <property type="entry name" value="SPERMIDINE N(1)-ACETYLTRANSFERASE"/>
    <property type="match status" value="1"/>
</dbReference>
<dbReference type="GO" id="GO:0016747">
    <property type="term" value="F:acyltransferase activity, transferring groups other than amino-acyl groups"/>
    <property type="evidence" value="ECO:0007669"/>
    <property type="project" value="InterPro"/>
</dbReference>
<dbReference type="InterPro" id="IPR000182">
    <property type="entry name" value="GNAT_dom"/>
</dbReference>
<dbReference type="PROSITE" id="PS51186">
    <property type="entry name" value="GNAT"/>
    <property type="match status" value="1"/>
</dbReference>
<dbReference type="EMBL" id="CP022386">
    <property type="protein sequence ID" value="ATA86183.1"/>
    <property type="molecule type" value="Genomic_DNA"/>
</dbReference>
<dbReference type="SUPFAM" id="SSF55729">
    <property type="entry name" value="Acyl-CoA N-acyltransferases (Nat)"/>
    <property type="match status" value="1"/>
</dbReference>
<dbReference type="PANTHER" id="PTHR43415:SF3">
    <property type="entry name" value="GNAT-FAMILY ACETYLTRANSFERASE"/>
    <property type="match status" value="1"/>
</dbReference>
<proteinExistence type="predicted"/>
<reference evidence="4" key="2">
    <citation type="submission" date="2017-06" db="EMBL/GenBank/DDBJ databases">
        <title>Capnocytophaga spp. assemblies.</title>
        <authorList>
            <person name="Gulvik C.A."/>
        </authorList>
    </citation>
    <scope>NUCLEOTIDE SEQUENCE [LARGE SCALE GENOMIC DNA]</scope>
    <source>
        <strain evidence="4">H1496</strain>
    </source>
</reference>
<dbReference type="GO" id="GO:0006426">
    <property type="term" value="P:glycyl-tRNA aminoacylation"/>
    <property type="evidence" value="ECO:0007669"/>
    <property type="project" value="InterPro"/>
</dbReference>
<dbReference type="Gene3D" id="3.40.630.30">
    <property type="match status" value="1"/>
</dbReference>
<evidence type="ECO:0000259" key="1">
    <source>
        <dbReference type="PROSITE" id="PS51186"/>
    </source>
</evidence>
<keyword evidence="5" id="KW-1185">Reference proteome</keyword>
<feature type="domain" description="N-acetyltransferase" evidence="1">
    <location>
        <begin position="2"/>
        <end position="164"/>
    </location>
</feature>
<dbReference type="EMBL" id="JAYKBV010000007">
    <property type="protein sequence ID" value="MEB3040344.1"/>
    <property type="molecule type" value="Genomic_DNA"/>
</dbReference>
<organism evidence="2 4">
    <name type="scientific">Capnocytophaga gingivalis</name>
    <dbReference type="NCBI Taxonomy" id="1017"/>
    <lineage>
        <taxon>Bacteria</taxon>
        <taxon>Pseudomonadati</taxon>
        <taxon>Bacteroidota</taxon>
        <taxon>Flavobacteriia</taxon>
        <taxon>Flavobacteriales</taxon>
        <taxon>Flavobacteriaceae</taxon>
        <taxon>Capnocytophaga</taxon>
    </lineage>
</organism>
<dbReference type="InterPro" id="IPR006194">
    <property type="entry name" value="Gly-tRNA-synth_heterodimer"/>
</dbReference>
<dbReference type="OMA" id="AAIHIYK"/>
<name>A0A250FM53_9FLAO</name>
<dbReference type="Proteomes" id="UP000217250">
    <property type="component" value="Chromosome"/>
</dbReference>
<dbReference type="InterPro" id="IPR016181">
    <property type="entry name" value="Acyl_CoA_acyltransferase"/>
</dbReference>
<protein>
    <submittedName>
        <fullName evidence="2 3">N-acetyltransferase</fullName>
    </submittedName>
</protein>
<accession>A0A250FM53</accession>
<dbReference type="GO" id="GO:0004820">
    <property type="term" value="F:glycine-tRNA ligase activity"/>
    <property type="evidence" value="ECO:0007669"/>
    <property type="project" value="InterPro"/>
</dbReference>
<sequence length="165" mass="19351">MVRLRALEKTDLDFLYQLENDQSLWEVSETQAPFSHETLRSYLENAHLDIYEARQLRFVITYKDKAVGCIDLYDYNPKNNRASIGIALMDSFRGKGIAHSALQQLCNYAFSYLNIHQLIAYIPQDNLPSQKLFKNIGFLCIATLKDWLFFEGKYKNVLMYQYLKT</sequence>
<dbReference type="CDD" id="cd04301">
    <property type="entry name" value="NAT_SF"/>
    <property type="match status" value="1"/>
</dbReference>
<gene>
    <name evidence="2" type="ORF">CGC50_02845</name>
    <name evidence="3" type="ORF">VJJ49_06505</name>
</gene>
<evidence type="ECO:0000313" key="2">
    <source>
        <dbReference type="EMBL" id="ATA86183.1"/>
    </source>
</evidence>
<evidence type="ECO:0000313" key="4">
    <source>
        <dbReference type="Proteomes" id="UP000217250"/>
    </source>
</evidence>
<dbReference type="Pfam" id="PF13302">
    <property type="entry name" value="Acetyltransf_3"/>
    <property type="match status" value="1"/>
</dbReference>
<dbReference type="AlphaFoldDB" id="A0A250FM53"/>
<keyword evidence="2" id="KW-0808">Transferase</keyword>
<dbReference type="RefSeq" id="WP_002669661.1">
    <property type="nucleotide sequence ID" value="NZ_CAJPPZ010000032.1"/>
</dbReference>
<evidence type="ECO:0000313" key="5">
    <source>
        <dbReference type="Proteomes" id="UP001324270"/>
    </source>
</evidence>
<dbReference type="PROSITE" id="PS50861">
    <property type="entry name" value="AA_TRNA_LIGASE_II_GLYAB"/>
    <property type="match status" value="1"/>
</dbReference>
<dbReference type="Proteomes" id="UP001324270">
    <property type="component" value="Unassembled WGS sequence"/>
</dbReference>